<dbReference type="InterPro" id="IPR035979">
    <property type="entry name" value="RBD_domain_sf"/>
</dbReference>
<dbReference type="Gene3D" id="3.30.70.330">
    <property type="match status" value="5"/>
</dbReference>
<protein>
    <submittedName>
        <fullName evidence="9">RNA-binding region RNP-1 domain-containing protein</fullName>
    </submittedName>
</protein>
<dbReference type="OMA" id="FNNTCIQ"/>
<dbReference type="PANTHER" id="PTHR48034">
    <property type="entry name" value="TRANSFORMER-2 SEX-DETERMINING PROTEIN-RELATED"/>
    <property type="match status" value="1"/>
</dbReference>
<evidence type="ECO:0000256" key="3">
    <source>
        <dbReference type="ARBA" id="ARBA00022737"/>
    </source>
</evidence>
<sequence length="868" mass="98662">MSRICIKGLPKHVDENKLRHHFSKFGTVTDCKIARTQDGRSRLFGFIGFSSDEHAEKSLMYNGSYFHTSKIVVEMAFSKDDSKDVHRAWSKYTQGSSANNRIITREKEEEAKKNAEKGVAAVDAKDLKRKSRDAEEDDQEFREFMGIMKPRVNNNLWTNMDDGVVTGEGYIGTKKIKTEDGGSKDAKLDDNDEDDELYDDMPMNDEDDEDDEDEEEEEDNKPIKKLVNDSKSKELTNSSALSDLDWLKSKVSTKIEQDDDEDEEEVEEVEEQEDEEEQEEQEEEEEEEKPQQKEKELNEKDKKKEAIMRTFTTDREIEDIGESGRLFIRNLSYTTTEDDIKKFFEAHGKLSEVYIPIDRDSKKSKGIAFVLFMIPEQAMRAANDLDGKTLQGRIIHILAAKNAPSKEVQLNKDGEKTSSFKQQKERELKTAAGDAYNWNSLFMRSDAIIGSLAERYKLSHGQVIDPNSSDLAVRMTLMETHIINETKKFLQEEGVVIEKIGGKGIDRSNSIILVKNIPHKTTIGELEEMFGRYGELARVILPPARTMALVEFYHVNEAKASFRGLAYSKFHTVPLFLEWAPVGVFKTAAPTKEQIKQKQEKETEQLEKIKVENESTSSTSATTTTTTTTAIAEQVDPSKSFYVYIKNISFDTTDDMLKERFKKIRDFMTVNISTRMDPIRGKLSCGFGFAQFSTKHGAYECIKKWNGALVDGHELSIKLSTSNAATGTDGKASNSANSASNKREDRLKDEESKRHDKGFVSTKISIKNIAFECKPIEIRKLFTTYGELKSVRLPSKPTGGHRGFGFVEYLTEQEAKNAMEALQNSHLYGRHLILSFAEEDKNIEQLREKASVDYSKASGTNRSKNRFN</sequence>
<dbReference type="AlphaFoldDB" id="F4QDR1"/>
<dbReference type="OrthoDB" id="439639at2759"/>
<keyword evidence="5" id="KW-0539">Nucleus</keyword>
<feature type="compositionally biased region" description="Acidic residues" evidence="7">
    <location>
        <begin position="257"/>
        <end position="288"/>
    </location>
</feature>
<dbReference type="Pfam" id="PF00076">
    <property type="entry name" value="RRM_1"/>
    <property type="match status" value="5"/>
</dbReference>
<dbReference type="InterPro" id="IPR012677">
    <property type="entry name" value="Nucleotide-bd_a/b_plait_sf"/>
</dbReference>
<dbReference type="PROSITE" id="PS50102">
    <property type="entry name" value="RRM"/>
    <property type="match status" value="5"/>
</dbReference>
<dbReference type="GO" id="GO:0005634">
    <property type="term" value="C:nucleus"/>
    <property type="evidence" value="ECO:0007669"/>
    <property type="project" value="UniProtKB-SubCell"/>
</dbReference>
<dbReference type="Proteomes" id="UP000007797">
    <property type="component" value="Unassembled WGS sequence"/>
</dbReference>
<feature type="region of interest" description="Disordered" evidence="7">
    <location>
        <begin position="108"/>
        <end position="139"/>
    </location>
</feature>
<feature type="domain" description="RRM" evidence="8">
    <location>
        <begin position="641"/>
        <end position="722"/>
    </location>
</feature>
<dbReference type="CDD" id="cd12565">
    <property type="entry name" value="RRM1_MRD1"/>
    <property type="match status" value="1"/>
</dbReference>
<evidence type="ECO:0000256" key="5">
    <source>
        <dbReference type="ARBA" id="ARBA00023242"/>
    </source>
</evidence>
<dbReference type="KEGG" id="dfa:DFA_11619"/>
<dbReference type="InterPro" id="IPR050441">
    <property type="entry name" value="RBM"/>
</dbReference>
<feature type="region of interest" description="Disordered" evidence="7">
    <location>
        <begin position="174"/>
        <end position="236"/>
    </location>
</feature>
<dbReference type="CDD" id="cd12320">
    <property type="entry name" value="RRM6_RBM19_RRM5_MRD1"/>
    <property type="match status" value="1"/>
</dbReference>
<feature type="region of interest" description="Disordered" evidence="7">
    <location>
        <begin position="252"/>
        <end position="301"/>
    </location>
</feature>
<feature type="compositionally biased region" description="Basic and acidic residues" evidence="7">
    <location>
        <begin position="176"/>
        <end position="189"/>
    </location>
</feature>
<feature type="domain" description="RRM" evidence="8">
    <location>
        <begin position="762"/>
        <end position="839"/>
    </location>
</feature>
<name>F4QDR1_CACFS</name>
<dbReference type="FunFam" id="3.30.70.330:FF:000277">
    <property type="entry name" value="RNA binding motif protein 19"/>
    <property type="match status" value="1"/>
</dbReference>
<evidence type="ECO:0000256" key="6">
    <source>
        <dbReference type="PROSITE-ProRule" id="PRU00176"/>
    </source>
</evidence>
<comment type="subcellular location">
    <subcellularLocation>
        <location evidence="1">Nucleus</location>
    </subcellularLocation>
</comment>
<keyword evidence="10" id="KW-1185">Reference proteome</keyword>
<reference evidence="10" key="1">
    <citation type="journal article" date="2011" name="Genome Res.">
        <title>Phylogeny-wide analysis of social amoeba genomes highlights ancient origins for complex intercellular communication.</title>
        <authorList>
            <person name="Heidel A.J."/>
            <person name="Lawal H.M."/>
            <person name="Felder M."/>
            <person name="Schilde C."/>
            <person name="Helps N.R."/>
            <person name="Tunggal B."/>
            <person name="Rivero F."/>
            <person name="John U."/>
            <person name="Schleicher M."/>
            <person name="Eichinger L."/>
            <person name="Platzer M."/>
            <person name="Noegel A.A."/>
            <person name="Schaap P."/>
            <person name="Gloeckner G."/>
        </authorList>
    </citation>
    <scope>NUCLEOTIDE SEQUENCE [LARGE SCALE GENOMIC DNA]</scope>
    <source>
        <strain evidence="10">SH3</strain>
    </source>
</reference>
<feature type="compositionally biased region" description="Basic and acidic residues" evidence="7">
    <location>
        <begin position="220"/>
        <end position="234"/>
    </location>
</feature>
<feature type="domain" description="RRM" evidence="8">
    <location>
        <begin position="2"/>
        <end position="78"/>
    </location>
</feature>
<gene>
    <name evidence="9" type="primary">mrd1</name>
    <name evidence="9" type="ORF">DFA_11619</name>
</gene>
<dbReference type="CDD" id="cd12317">
    <property type="entry name" value="RRM4_RBM19_RRM3_MRD1"/>
    <property type="match status" value="1"/>
</dbReference>
<accession>F4QDR1</accession>
<evidence type="ECO:0000313" key="9">
    <source>
        <dbReference type="EMBL" id="EGG13858.1"/>
    </source>
</evidence>
<evidence type="ECO:0000259" key="8">
    <source>
        <dbReference type="PROSITE" id="PS50102"/>
    </source>
</evidence>
<feature type="compositionally biased region" description="Basic and acidic residues" evidence="7">
    <location>
        <begin position="741"/>
        <end position="754"/>
    </location>
</feature>
<keyword evidence="4 6" id="KW-0694">RNA-binding</keyword>
<evidence type="ECO:0000256" key="7">
    <source>
        <dbReference type="SAM" id="MobiDB-lite"/>
    </source>
</evidence>
<feature type="domain" description="RRM" evidence="8">
    <location>
        <begin position="510"/>
        <end position="582"/>
    </location>
</feature>
<organism evidence="9 10">
    <name type="scientific">Cavenderia fasciculata</name>
    <name type="common">Slime mold</name>
    <name type="synonym">Dictyostelium fasciculatum</name>
    <dbReference type="NCBI Taxonomy" id="261658"/>
    <lineage>
        <taxon>Eukaryota</taxon>
        <taxon>Amoebozoa</taxon>
        <taxon>Evosea</taxon>
        <taxon>Eumycetozoa</taxon>
        <taxon>Dictyostelia</taxon>
        <taxon>Acytosteliales</taxon>
        <taxon>Cavenderiaceae</taxon>
        <taxon>Cavenderia</taxon>
    </lineage>
</organism>
<evidence type="ECO:0000313" key="10">
    <source>
        <dbReference type="Proteomes" id="UP000007797"/>
    </source>
</evidence>
<dbReference type="RefSeq" id="XP_004350566.1">
    <property type="nucleotide sequence ID" value="XM_004350515.1"/>
</dbReference>
<evidence type="ECO:0000256" key="4">
    <source>
        <dbReference type="ARBA" id="ARBA00022884"/>
    </source>
</evidence>
<dbReference type="GeneID" id="14865634"/>
<evidence type="ECO:0000256" key="2">
    <source>
        <dbReference type="ARBA" id="ARBA00008033"/>
    </source>
</evidence>
<feature type="compositionally biased region" description="Basic and acidic residues" evidence="7">
    <location>
        <begin position="289"/>
        <end position="301"/>
    </location>
</feature>
<dbReference type="SUPFAM" id="SSF54928">
    <property type="entry name" value="RNA-binding domain, RBD"/>
    <property type="match status" value="5"/>
</dbReference>
<dbReference type="STRING" id="1054147.F4QDR1"/>
<dbReference type="SMART" id="SM00360">
    <property type="entry name" value="RRM"/>
    <property type="match status" value="5"/>
</dbReference>
<feature type="region of interest" description="Disordered" evidence="7">
    <location>
        <begin position="723"/>
        <end position="754"/>
    </location>
</feature>
<dbReference type="EMBL" id="GL883029">
    <property type="protein sequence ID" value="EGG13858.1"/>
    <property type="molecule type" value="Genomic_DNA"/>
</dbReference>
<comment type="similarity">
    <text evidence="2">Belongs to the RRM MRD1 family.</text>
</comment>
<keyword evidence="3" id="KW-0677">Repeat</keyword>
<dbReference type="InterPro" id="IPR000504">
    <property type="entry name" value="RRM_dom"/>
</dbReference>
<evidence type="ECO:0000256" key="1">
    <source>
        <dbReference type="ARBA" id="ARBA00004123"/>
    </source>
</evidence>
<dbReference type="GO" id="GO:0003723">
    <property type="term" value="F:RNA binding"/>
    <property type="evidence" value="ECO:0007669"/>
    <property type="project" value="UniProtKB-UniRule"/>
</dbReference>
<proteinExistence type="inferred from homology"/>
<feature type="compositionally biased region" description="Acidic residues" evidence="7">
    <location>
        <begin position="190"/>
        <end position="219"/>
    </location>
</feature>
<feature type="domain" description="RRM" evidence="8">
    <location>
        <begin position="324"/>
        <end position="402"/>
    </location>
</feature>